<keyword evidence="1" id="KW-1133">Transmembrane helix</keyword>
<keyword evidence="1" id="KW-0812">Transmembrane</keyword>
<dbReference type="RefSeq" id="WP_135762638.1">
    <property type="nucleotide sequence ID" value="NZ_RQHV01000002.1"/>
</dbReference>
<evidence type="ECO:0000313" key="3">
    <source>
        <dbReference type="Proteomes" id="UP000298264"/>
    </source>
</evidence>
<keyword evidence="1" id="KW-0472">Membrane</keyword>
<feature type="transmembrane region" description="Helical" evidence="1">
    <location>
        <begin position="21"/>
        <end position="38"/>
    </location>
</feature>
<dbReference type="Proteomes" id="UP000298264">
    <property type="component" value="Unassembled WGS sequence"/>
</dbReference>
<feature type="transmembrane region" description="Helical" evidence="1">
    <location>
        <begin position="236"/>
        <end position="255"/>
    </location>
</feature>
<dbReference type="EMBL" id="RQHV01000002">
    <property type="protein sequence ID" value="TGN14690.1"/>
    <property type="molecule type" value="Genomic_DNA"/>
</dbReference>
<dbReference type="OrthoDB" id="344406at2"/>
<evidence type="ECO:0000256" key="1">
    <source>
        <dbReference type="SAM" id="Phobius"/>
    </source>
</evidence>
<feature type="transmembrane region" description="Helical" evidence="1">
    <location>
        <begin position="328"/>
        <end position="346"/>
    </location>
</feature>
<evidence type="ECO:0000313" key="2">
    <source>
        <dbReference type="EMBL" id="TGN14690.1"/>
    </source>
</evidence>
<dbReference type="AlphaFoldDB" id="A0A4R9LVR5"/>
<feature type="transmembrane region" description="Helical" evidence="1">
    <location>
        <begin position="134"/>
        <end position="153"/>
    </location>
</feature>
<keyword evidence="3" id="KW-1185">Reference proteome</keyword>
<name>A0A4R9LVR5_9LEPT</name>
<reference evidence="2" key="1">
    <citation type="journal article" date="2019" name="PLoS Negl. Trop. Dis.">
        <title>Revisiting the worldwide diversity of Leptospira species in the environment.</title>
        <authorList>
            <person name="Vincent A.T."/>
            <person name="Schiettekatte O."/>
            <person name="Bourhy P."/>
            <person name="Veyrier F.J."/>
            <person name="Picardeau M."/>
        </authorList>
    </citation>
    <scope>NUCLEOTIDE SEQUENCE [LARGE SCALE GENOMIC DNA]</scope>
    <source>
        <strain evidence="2">201400974</strain>
    </source>
</reference>
<proteinExistence type="predicted"/>
<feature type="transmembrane region" description="Helical" evidence="1">
    <location>
        <begin position="380"/>
        <end position="402"/>
    </location>
</feature>
<sequence>MNLVYNILTDSFRKLDSKLPILFIVFILLWGSVTFGYWKKYEWNPTCMVNFGKEFALLNEKETPKNAIVFLGEKGDLGAGYDGQIFYYFSRSLSNLSLDWPKGFDESYRAPRIGYPFLISIFGFAGEKFSVFGMYFWNILFLVLSFFALRSLLSPNYSYLAIFYLLNPFSLGSYYVLVSDSIMVSLVILAYYFFKKQNFLLFILLSSLAILTKEPAIFFLFPLGLKALSKKNLKQIFAVAATLVIPILWHSYLSYRFPNWRAARLTDFILPLEGMIRYSESIFVSLQNGSGFKETARILSRFPLLILFFLGTFLVFTGKLKKGWEFRITILLVMFMIGTGGFYHFWSVYENVSRMFTLSIPALILLINEDETVRHKEYILMIVLILGLFLLKVLFITKSMLYQVGTSL</sequence>
<feature type="transmembrane region" description="Helical" evidence="1">
    <location>
        <begin position="174"/>
        <end position="194"/>
    </location>
</feature>
<dbReference type="InterPro" id="IPR058226">
    <property type="entry name" value="AZOBR_p60025-like"/>
</dbReference>
<protein>
    <recommendedName>
        <fullName evidence="4">Dolichyl-phosphate-mannose-protein mannosyltransferase</fullName>
    </recommendedName>
</protein>
<feature type="transmembrane region" description="Helical" evidence="1">
    <location>
        <begin position="200"/>
        <end position="224"/>
    </location>
</feature>
<accession>A0A4R9LVR5</accession>
<gene>
    <name evidence="2" type="ORF">EHS11_01495</name>
</gene>
<organism evidence="2 3">
    <name type="scientific">Leptospira ilyithenensis</name>
    <dbReference type="NCBI Taxonomy" id="2484901"/>
    <lineage>
        <taxon>Bacteria</taxon>
        <taxon>Pseudomonadati</taxon>
        <taxon>Spirochaetota</taxon>
        <taxon>Spirochaetia</taxon>
        <taxon>Leptospirales</taxon>
        <taxon>Leptospiraceae</taxon>
        <taxon>Leptospira</taxon>
    </lineage>
</organism>
<evidence type="ECO:0008006" key="4">
    <source>
        <dbReference type="Google" id="ProtNLM"/>
    </source>
</evidence>
<feature type="transmembrane region" description="Helical" evidence="1">
    <location>
        <begin position="298"/>
        <end position="316"/>
    </location>
</feature>
<comment type="caution">
    <text evidence="2">The sequence shown here is derived from an EMBL/GenBank/DDBJ whole genome shotgun (WGS) entry which is preliminary data.</text>
</comment>
<dbReference type="NCBIfam" id="NF046093">
    <property type="entry name" value="AZOBR_p60025_fam"/>
    <property type="match status" value="1"/>
</dbReference>